<evidence type="ECO:0000256" key="3">
    <source>
        <dbReference type="ARBA" id="ARBA00023015"/>
    </source>
</evidence>
<keyword evidence="1" id="KW-0547">Nucleotide-binding</keyword>
<keyword evidence="4" id="KW-0238">DNA-binding</keyword>
<dbReference type="EMBL" id="AOGK01000003">
    <property type="protein sequence ID" value="MDG5974492.1"/>
    <property type="molecule type" value="Genomic_DNA"/>
</dbReference>
<dbReference type="Pfam" id="PF25601">
    <property type="entry name" value="AAA_lid_14"/>
    <property type="match status" value="1"/>
</dbReference>
<keyword evidence="5" id="KW-0804">Transcription</keyword>
<dbReference type="RefSeq" id="WP_068173288.1">
    <property type="nucleotide sequence ID" value="NZ_AOGK01000003.1"/>
</dbReference>
<dbReference type="InterPro" id="IPR018060">
    <property type="entry name" value="HTH_AraC"/>
</dbReference>
<dbReference type="SUPFAM" id="SSF52540">
    <property type="entry name" value="P-loop containing nucleoside triphosphate hydrolases"/>
    <property type="match status" value="1"/>
</dbReference>
<dbReference type="AlphaFoldDB" id="A0A9X4S6Z5"/>
<dbReference type="OrthoDB" id="5295226at2"/>
<proteinExistence type="predicted"/>
<dbReference type="Proteomes" id="UP001152876">
    <property type="component" value="Unassembled WGS sequence"/>
</dbReference>
<dbReference type="PROSITE" id="PS50045">
    <property type="entry name" value="SIGMA54_INTERACT_4"/>
    <property type="match status" value="1"/>
</dbReference>
<feature type="domain" description="Sigma-54 factor interaction" evidence="8">
    <location>
        <begin position="135"/>
        <end position="338"/>
    </location>
</feature>
<gene>
    <name evidence="9" type="ORF">H010_04467</name>
</gene>
<feature type="region of interest" description="Disordered" evidence="6">
    <location>
        <begin position="513"/>
        <end position="534"/>
    </location>
</feature>
<dbReference type="SMART" id="SM00342">
    <property type="entry name" value="HTH_ARAC"/>
    <property type="match status" value="1"/>
</dbReference>
<dbReference type="SUPFAM" id="SSF46689">
    <property type="entry name" value="Homeodomain-like"/>
    <property type="match status" value="2"/>
</dbReference>
<dbReference type="InterPro" id="IPR018062">
    <property type="entry name" value="HTH_AraC-typ_CS"/>
</dbReference>
<accession>A0A9X4S6Z5</accession>
<dbReference type="InterPro" id="IPR050204">
    <property type="entry name" value="AraC_XylS_family_regulators"/>
</dbReference>
<evidence type="ECO:0000256" key="5">
    <source>
        <dbReference type="ARBA" id="ARBA00023163"/>
    </source>
</evidence>
<organism evidence="9 10">
    <name type="scientific">Hydrogenophaga taeniospiralis CCUG 15921</name>
    <dbReference type="NCBI Taxonomy" id="1281780"/>
    <lineage>
        <taxon>Bacteria</taxon>
        <taxon>Pseudomonadati</taxon>
        <taxon>Pseudomonadota</taxon>
        <taxon>Betaproteobacteria</taxon>
        <taxon>Burkholderiales</taxon>
        <taxon>Comamonadaceae</taxon>
        <taxon>Hydrogenophaga</taxon>
    </lineage>
</organism>
<dbReference type="Gene3D" id="3.40.50.300">
    <property type="entry name" value="P-loop containing nucleotide triphosphate hydrolases"/>
    <property type="match status" value="1"/>
</dbReference>
<evidence type="ECO:0000259" key="7">
    <source>
        <dbReference type="PROSITE" id="PS01124"/>
    </source>
</evidence>
<protein>
    <submittedName>
        <fullName evidence="9">Transcriptional regulator</fullName>
    </submittedName>
</protein>
<dbReference type="GO" id="GO:0003700">
    <property type="term" value="F:DNA-binding transcription factor activity"/>
    <property type="evidence" value="ECO:0007669"/>
    <property type="project" value="InterPro"/>
</dbReference>
<dbReference type="InterPro" id="IPR009057">
    <property type="entry name" value="Homeodomain-like_sf"/>
</dbReference>
<dbReference type="Gene3D" id="1.10.8.60">
    <property type="match status" value="1"/>
</dbReference>
<comment type="caution">
    <text evidence="9">The sequence shown here is derived from an EMBL/GenBank/DDBJ whole genome shotgun (WGS) entry which is preliminary data.</text>
</comment>
<dbReference type="InterPro" id="IPR027417">
    <property type="entry name" value="P-loop_NTPase"/>
</dbReference>
<feature type="domain" description="HTH araC/xylS-type" evidence="7">
    <location>
        <begin position="418"/>
        <end position="517"/>
    </location>
</feature>
<evidence type="ECO:0000256" key="1">
    <source>
        <dbReference type="ARBA" id="ARBA00022741"/>
    </source>
</evidence>
<evidence type="ECO:0000313" key="9">
    <source>
        <dbReference type="EMBL" id="MDG5974492.1"/>
    </source>
</evidence>
<dbReference type="Pfam" id="PF12833">
    <property type="entry name" value="HTH_18"/>
    <property type="match status" value="1"/>
</dbReference>
<keyword evidence="3" id="KW-0805">Transcription regulation</keyword>
<dbReference type="GO" id="GO:0043565">
    <property type="term" value="F:sequence-specific DNA binding"/>
    <property type="evidence" value="ECO:0007669"/>
    <property type="project" value="InterPro"/>
</dbReference>
<dbReference type="PROSITE" id="PS00041">
    <property type="entry name" value="HTH_ARAC_FAMILY_1"/>
    <property type="match status" value="1"/>
</dbReference>
<dbReference type="InterPro" id="IPR058031">
    <property type="entry name" value="AAA_lid_NorR"/>
</dbReference>
<keyword evidence="2" id="KW-0067">ATP-binding</keyword>
<evidence type="ECO:0000256" key="6">
    <source>
        <dbReference type="SAM" id="MobiDB-lite"/>
    </source>
</evidence>
<dbReference type="GO" id="GO:0005524">
    <property type="term" value="F:ATP binding"/>
    <property type="evidence" value="ECO:0007669"/>
    <property type="project" value="InterPro"/>
</dbReference>
<evidence type="ECO:0000256" key="2">
    <source>
        <dbReference type="ARBA" id="ARBA00022840"/>
    </source>
</evidence>
<dbReference type="InterPro" id="IPR002078">
    <property type="entry name" value="Sigma_54_int"/>
</dbReference>
<name>A0A9X4S6Z5_9BURK</name>
<evidence type="ECO:0000259" key="8">
    <source>
        <dbReference type="PROSITE" id="PS50045"/>
    </source>
</evidence>
<keyword evidence="10" id="KW-1185">Reference proteome</keyword>
<evidence type="ECO:0000313" key="10">
    <source>
        <dbReference type="Proteomes" id="UP001152876"/>
    </source>
</evidence>
<sequence>MIRTEAAESEPSRGLHRPAVVSYLSEFAEIRRLLERSACRHWWEAASLELFGQQPLLVDGAMGRSAPQVPHKVELALEFSRRPLGALRLQLLPHLSMGPVCESALTELAFQCAGTIQRLASQRWVVQAQLGAPCLIGSSPAMLALDRHIEECCVDACPVALLGTSGNEALQTAAAIHHGGGRAGHVFVKVDCATTLEPPWRWVDRARGGTLFLCHTDSGTRADQEHLWLQLEQALGHATQLDGHRACRLVVALKAQHLPDLSSPIPYGAWSQCHWKVITLPPLSQHPEDIPVLARAVLDYHGHSAEHRMTDALQHWCTNYTWPGNASQLEWTVARMAVLTANTPIGASDISLLSPRLLGDAGTAYTLAEPQAPRYENRDAAPPPTSLPDVLARPVEHWVRCVLEHDTQAFAQLHAGLARALQYLCKQFHESISAEQLADQAHVSVSHLRFLFRDSLGLPFKLFLQHVRIAQAKRLLLASPQRRITDVALSVGFSDFSHFQKCFRLIVGQTPGDLRRASQGNPPASRDTSDMPELQVRKQRDLVAQLTLNSAFQRDCRASTGGEG</sequence>
<evidence type="ECO:0000256" key="4">
    <source>
        <dbReference type="ARBA" id="ARBA00023125"/>
    </source>
</evidence>
<dbReference type="PROSITE" id="PS01124">
    <property type="entry name" value="HTH_ARAC_FAMILY_2"/>
    <property type="match status" value="1"/>
</dbReference>
<dbReference type="PANTHER" id="PTHR46796">
    <property type="entry name" value="HTH-TYPE TRANSCRIPTIONAL ACTIVATOR RHAS-RELATED"/>
    <property type="match status" value="1"/>
</dbReference>
<reference evidence="9" key="1">
    <citation type="submission" date="2013-01" db="EMBL/GenBank/DDBJ databases">
        <title>Genome draft of Hydrogenophaga taeniospiralis 2K1.</title>
        <authorList>
            <person name="Gomila M."/>
            <person name="Lalucat J."/>
        </authorList>
    </citation>
    <scope>NUCLEOTIDE SEQUENCE</scope>
    <source>
        <strain evidence="9">CCUG 15921</strain>
    </source>
</reference>
<dbReference type="Gene3D" id="1.10.10.60">
    <property type="entry name" value="Homeodomain-like"/>
    <property type="match status" value="1"/>
</dbReference>